<reference evidence="10" key="1">
    <citation type="journal article" date="2015" name="PLoS ONE">
        <title>Comprehensive Evaluation of Toxoplasma gondii VEG and Neospora caninum LIV Genomes with Tachyzoite Stage Transcriptome and Proteome Defines Novel Transcript Features.</title>
        <authorList>
            <person name="Ramaprasad A."/>
            <person name="Mourier T."/>
            <person name="Naeem R."/>
            <person name="Malas T.B."/>
            <person name="Moussa E."/>
            <person name="Panigrahi A."/>
            <person name="Vermont S.J."/>
            <person name="Otto T.D."/>
            <person name="Wastling J."/>
            <person name="Pain A."/>
        </authorList>
    </citation>
    <scope>NUCLEOTIDE SEQUENCE</scope>
    <source>
        <strain evidence="10">Liverpool</strain>
    </source>
</reference>
<dbReference type="InterPro" id="IPR003298">
    <property type="entry name" value="Apmem_Ag1"/>
</dbReference>
<name>A0A0F7UJA8_NEOCL</name>
<feature type="compositionally biased region" description="Pro residues" evidence="8">
    <location>
        <begin position="484"/>
        <end position="518"/>
    </location>
</feature>
<evidence type="ECO:0000313" key="10">
    <source>
        <dbReference type="EMBL" id="CEL70154.1"/>
    </source>
</evidence>
<feature type="region of interest" description="Disordered" evidence="8">
    <location>
        <begin position="574"/>
        <end position="606"/>
    </location>
</feature>
<evidence type="ECO:0000256" key="6">
    <source>
        <dbReference type="ARBA" id="ARBA00023136"/>
    </source>
</evidence>
<dbReference type="PRINTS" id="PR01361">
    <property type="entry name" value="MEROZOITESA"/>
</dbReference>
<evidence type="ECO:0000256" key="9">
    <source>
        <dbReference type="SAM" id="Phobius"/>
    </source>
</evidence>
<dbReference type="Pfam" id="PF02430">
    <property type="entry name" value="AMA-1"/>
    <property type="match status" value="2"/>
</dbReference>
<evidence type="ECO:0000256" key="8">
    <source>
        <dbReference type="SAM" id="MobiDB-lite"/>
    </source>
</evidence>
<protein>
    <submittedName>
        <fullName evidence="10">Apical membrane antigen, putative</fullName>
    </submittedName>
</protein>
<evidence type="ECO:0000256" key="3">
    <source>
        <dbReference type="ARBA" id="ARBA00022692"/>
    </source>
</evidence>
<dbReference type="Gene3D" id="2.10.70.70">
    <property type="match status" value="1"/>
</dbReference>
<comment type="similarity">
    <text evidence="2">Belongs to the apicomplexan parasites AMA1 family.</text>
</comment>
<dbReference type="SMART" id="SM00815">
    <property type="entry name" value="AMA-1"/>
    <property type="match status" value="1"/>
</dbReference>
<evidence type="ECO:0000256" key="4">
    <source>
        <dbReference type="ARBA" id="ARBA00022729"/>
    </source>
</evidence>
<keyword evidence="5 9" id="KW-1133">Transmembrane helix</keyword>
<evidence type="ECO:0000256" key="1">
    <source>
        <dbReference type="ARBA" id="ARBA00004479"/>
    </source>
</evidence>
<accession>A0A0F7UJA8</accession>
<keyword evidence="6 9" id="KW-0472">Membrane</keyword>
<evidence type="ECO:0000256" key="7">
    <source>
        <dbReference type="ARBA" id="ARBA00023180"/>
    </source>
</evidence>
<feature type="transmembrane region" description="Helical" evidence="9">
    <location>
        <begin position="541"/>
        <end position="565"/>
    </location>
</feature>
<gene>
    <name evidence="10" type="ORF">BN1204_058410</name>
</gene>
<comment type="subcellular location">
    <subcellularLocation>
        <location evidence="1">Membrane</location>
        <topology evidence="1">Single-pass type I membrane protein</topology>
    </subcellularLocation>
</comment>
<dbReference type="GO" id="GO:0016020">
    <property type="term" value="C:membrane"/>
    <property type="evidence" value="ECO:0007669"/>
    <property type="project" value="UniProtKB-SubCell"/>
</dbReference>
<dbReference type="Gene3D" id="3.50.4.10">
    <property type="entry name" value="Hepatocyte Growth Factor"/>
    <property type="match status" value="2"/>
</dbReference>
<keyword evidence="4" id="KW-0732">Signal</keyword>
<evidence type="ECO:0000256" key="5">
    <source>
        <dbReference type="ARBA" id="ARBA00022989"/>
    </source>
</evidence>
<keyword evidence="3 9" id="KW-0812">Transmembrane</keyword>
<organism evidence="10">
    <name type="scientific">Neospora caninum (strain Liverpool)</name>
    <dbReference type="NCBI Taxonomy" id="572307"/>
    <lineage>
        <taxon>Eukaryota</taxon>
        <taxon>Sar</taxon>
        <taxon>Alveolata</taxon>
        <taxon>Apicomplexa</taxon>
        <taxon>Conoidasida</taxon>
        <taxon>Coccidia</taxon>
        <taxon>Eucoccidiorida</taxon>
        <taxon>Eimeriorina</taxon>
        <taxon>Sarcocystidae</taxon>
        <taxon>Neospora</taxon>
    </lineage>
</organism>
<dbReference type="Gene3D" id="1.20.5.510">
    <property type="entry name" value="Single helix bin"/>
    <property type="match status" value="1"/>
</dbReference>
<feature type="region of interest" description="Disordered" evidence="8">
    <location>
        <begin position="480"/>
        <end position="539"/>
    </location>
</feature>
<proteinExistence type="inferred from homology"/>
<dbReference type="AlphaFoldDB" id="A0A0F7UJA8"/>
<dbReference type="EMBL" id="LN714486">
    <property type="protein sequence ID" value="CEL70154.1"/>
    <property type="molecule type" value="Genomic_DNA"/>
</dbReference>
<sequence>MVCRVLQRRSEHTMFGKTFSFRWRTQDVRSGKSRHMVGRMNQSHSPSFLGLLPAGLVFLLFGVLSSCAPTSGMQSNVISRPFKAHRSEMQFSSRSSPGVMLPLGATAGMLSSFGEQAMHSVGVTKQNPWTTVPPFSDFMQRFNIPQVHGSGIFVDLGRDTEGYREVGGKCPVFGKFIRMHQPPGYSNNFLDDAPTSNVAARKPLPGGFNNPQVYTSGQKFSPVDDALLRNKLGSSGPKTAIGRCALYAYSTTAVNPSNGSTSKYKYPFVYDAGSEKCFVLSISAQLLKGEKYCSVDGSPSGLTWACFEPVKETSTATTLVYGSAFVGEDDPDAWQLTCLLSMPVTTREDCWKRVFANPRVASDAPTTYSDTAQNNWDDFWPEHQQSNPKSGGVGANWANFYLEQERGKALCAIFDQVPDCFAPVKGAVAYTALGSLTEVNLPQCDPGSVSPTEGPCNDCVKVVTECIGNEFVQTSKTCCTAPEISPPPPPEPPVPAPQPPTEPPVPEPEPPEMVPPPEGDGGGGASDGDTEEDESGSQNTAAIAGSIIGVILLLALIGAGFGLYYRKERDPQAEQPTVEAAGGRQVHRQSDFAVPPDHSWWREGDREQETLLGSRAVEADY</sequence>
<evidence type="ECO:0000256" key="2">
    <source>
        <dbReference type="ARBA" id="ARBA00007098"/>
    </source>
</evidence>
<keyword evidence="7" id="KW-0325">Glycoprotein</keyword>